<organism evidence="3 4">
    <name type="scientific">Mytilus edulis</name>
    <name type="common">Blue mussel</name>
    <dbReference type="NCBI Taxonomy" id="6550"/>
    <lineage>
        <taxon>Eukaryota</taxon>
        <taxon>Metazoa</taxon>
        <taxon>Spiralia</taxon>
        <taxon>Lophotrochozoa</taxon>
        <taxon>Mollusca</taxon>
        <taxon>Bivalvia</taxon>
        <taxon>Autobranchia</taxon>
        <taxon>Pteriomorphia</taxon>
        <taxon>Mytilida</taxon>
        <taxon>Mytiloidea</taxon>
        <taxon>Mytilidae</taxon>
        <taxon>Mytilinae</taxon>
        <taxon>Mytilus</taxon>
    </lineage>
</organism>
<dbReference type="InterPro" id="IPR011029">
    <property type="entry name" value="DEATH-like_dom_sf"/>
</dbReference>
<dbReference type="GO" id="GO:0070513">
    <property type="term" value="F:death domain binding"/>
    <property type="evidence" value="ECO:0007669"/>
    <property type="project" value="InterPro"/>
</dbReference>
<evidence type="ECO:0000313" key="3">
    <source>
        <dbReference type="EMBL" id="CAG2243161.1"/>
    </source>
</evidence>
<dbReference type="InterPro" id="IPR037939">
    <property type="entry name" value="CRADD"/>
</dbReference>
<evidence type="ECO:0000313" key="4">
    <source>
        <dbReference type="Proteomes" id="UP000683360"/>
    </source>
</evidence>
<dbReference type="GO" id="GO:0042981">
    <property type="term" value="P:regulation of apoptotic process"/>
    <property type="evidence" value="ECO:0007669"/>
    <property type="project" value="InterPro"/>
</dbReference>
<dbReference type="PANTHER" id="PTHR15034:SF5">
    <property type="entry name" value="DEATH DOMAIN-CONTAINING PROTEIN CRADD"/>
    <property type="match status" value="1"/>
</dbReference>
<sequence>MAEAGEDVVPSVDEADKDPYLNSRTDLTSMSSSETAEFEGRSTHMGSTEAQPIPTEEDQLLQAAFNVLYTVPRAIEHFIDREYTGGFIKAIRDHKDKLKAKLRSEEWDLLTKIIVHHRLYHFYDQIIQDTILDNEVLDLLISKCILRKEDREEIEHYPRQSDRNKCILDLLIQRPLDSFSVLLNVLKESSTCSKEMLNCMENQQLSHFKDFPQPTVKLCITGFHSVRLQKNYHNLTQNLSNTESIIDSLISKGVLDPDDRAEINSSGVQTKINRKLIDKIRSKQDYQFFLEALNEDPMNAKLVSDLESCDVTQDDLKLLQAGATVPQLTNRPGFQTLVTVVSIVKDVHVSGTEPEINDTNLPADLYRLQSWYKKIIKMTSMDSHQYQQFVKTVNEVLGRISEQNHPVVKETTLNTEMQKEIQKMIDGFKGNLNDIIFKVTEENLSYLQGKTKLKGITKGVVTKHKTKHLATVPIKSK</sequence>
<feature type="region of interest" description="Disordered" evidence="1">
    <location>
        <begin position="1"/>
        <end position="51"/>
    </location>
</feature>
<dbReference type="InterPro" id="IPR001315">
    <property type="entry name" value="CARD"/>
</dbReference>
<accession>A0A8S3UPS1</accession>
<keyword evidence="4" id="KW-1185">Reference proteome</keyword>
<dbReference type="SUPFAM" id="SSF47986">
    <property type="entry name" value="DEATH domain"/>
    <property type="match status" value="2"/>
</dbReference>
<dbReference type="GO" id="GO:0002020">
    <property type="term" value="F:protease binding"/>
    <property type="evidence" value="ECO:0007669"/>
    <property type="project" value="InterPro"/>
</dbReference>
<proteinExistence type="predicted"/>
<dbReference type="OrthoDB" id="6083958at2759"/>
<dbReference type="Gene3D" id="1.10.533.10">
    <property type="entry name" value="Death Domain, Fas"/>
    <property type="match status" value="2"/>
</dbReference>
<comment type="caution">
    <text evidence="3">The sequence shown here is derived from an EMBL/GenBank/DDBJ whole genome shotgun (WGS) entry which is preliminary data.</text>
</comment>
<reference evidence="3" key="1">
    <citation type="submission" date="2021-03" db="EMBL/GenBank/DDBJ databases">
        <authorList>
            <person name="Bekaert M."/>
        </authorList>
    </citation>
    <scope>NUCLEOTIDE SEQUENCE</scope>
</reference>
<dbReference type="PROSITE" id="PS50209">
    <property type="entry name" value="CARD"/>
    <property type="match status" value="2"/>
</dbReference>
<dbReference type="PANTHER" id="PTHR15034">
    <property type="entry name" value="DEATH DOMAIN-CONTAINING PROTEIN CRADD"/>
    <property type="match status" value="1"/>
</dbReference>
<feature type="compositionally biased region" description="Polar residues" evidence="1">
    <location>
        <begin position="22"/>
        <end position="35"/>
    </location>
</feature>
<gene>
    <name evidence="3" type="ORF">MEDL_55297</name>
</gene>
<evidence type="ECO:0000259" key="2">
    <source>
        <dbReference type="PROSITE" id="PS50209"/>
    </source>
</evidence>
<evidence type="ECO:0000256" key="1">
    <source>
        <dbReference type="SAM" id="MobiDB-lite"/>
    </source>
</evidence>
<feature type="domain" description="CARD" evidence="2">
    <location>
        <begin position="228"/>
        <end position="283"/>
    </location>
</feature>
<feature type="domain" description="CARD" evidence="2">
    <location>
        <begin position="94"/>
        <end position="189"/>
    </location>
</feature>
<name>A0A8S3UPS1_MYTED</name>
<dbReference type="AlphaFoldDB" id="A0A8S3UPS1"/>
<dbReference type="EMBL" id="CAJPWZ010002693">
    <property type="protein sequence ID" value="CAG2243161.1"/>
    <property type="molecule type" value="Genomic_DNA"/>
</dbReference>
<protein>
    <recommendedName>
        <fullName evidence="2">CARD domain-containing protein</fullName>
    </recommendedName>
</protein>
<dbReference type="Pfam" id="PF00619">
    <property type="entry name" value="CARD"/>
    <property type="match status" value="2"/>
</dbReference>
<dbReference type="CDD" id="cd01671">
    <property type="entry name" value="CARD"/>
    <property type="match status" value="2"/>
</dbReference>
<dbReference type="Proteomes" id="UP000683360">
    <property type="component" value="Unassembled WGS sequence"/>
</dbReference>